<dbReference type="Gene3D" id="1.20.1250.20">
    <property type="entry name" value="MFS general substrate transporter like domains"/>
    <property type="match status" value="2"/>
</dbReference>
<feature type="transmembrane region" description="Helical" evidence="6">
    <location>
        <begin position="125"/>
        <end position="145"/>
    </location>
</feature>
<dbReference type="PANTHER" id="PTHR24064">
    <property type="entry name" value="SOLUTE CARRIER FAMILY 22 MEMBER"/>
    <property type="match status" value="1"/>
</dbReference>
<feature type="region of interest" description="Disordered" evidence="5">
    <location>
        <begin position="320"/>
        <end position="346"/>
    </location>
</feature>
<keyword evidence="9" id="KW-1185">Reference proteome</keyword>
<dbReference type="SUPFAM" id="SSF103473">
    <property type="entry name" value="MFS general substrate transporter"/>
    <property type="match status" value="1"/>
</dbReference>
<feature type="transmembrane region" description="Helical" evidence="6">
    <location>
        <begin position="587"/>
        <end position="610"/>
    </location>
</feature>
<feature type="transmembrane region" description="Helical" evidence="6">
    <location>
        <begin position="461"/>
        <end position="480"/>
    </location>
</feature>
<dbReference type="InParanoid" id="A0A1V8SXH1"/>
<dbReference type="PROSITE" id="PS00217">
    <property type="entry name" value="SUGAR_TRANSPORT_2"/>
    <property type="match status" value="1"/>
</dbReference>
<feature type="transmembrane region" description="Helical" evidence="6">
    <location>
        <begin position="91"/>
        <end position="113"/>
    </location>
</feature>
<feature type="transmembrane region" description="Helical" evidence="6">
    <location>
        <begin position="247"/>
        <end position="266"/>
    </location>
</feature>
<feature type="transmembrane region" description="Helical" evidence="6">
    <location>
        <begin position="516"/>
        <end position="540"/>
    </location>
</feature>
<keyword evidence="4 6" id="KW-0472">Membrane</keyword>
<dbReference type="PROSITE" id="PS50850">
    <property type="entry name" value="MFS"/>
    <property type="match status" value="1"/>
</dbReference>
<dbReference type="GO" id="GO:0022857">
    <property type="term" value="F:transmembrane transporter activity"/>
    <property type="evidence" value="ECO:0007669"/>
    <property type="project" value="InterPro"/>
</dbReference>
<gene>
    <name evidence="8" type="ORF">B0A48_10488</name>
</gene>
<dbReference type="Proteomes" id="UP000192596">
    <property type="component" value="Unassembled WGS sequence"/>
</dbReference>
<evidence type="ECO:0000256" key="4">
    <source>
        <dbReference type="ARBA" id="ARBA00023136"/>
    </source>
</evidence>
<dbReference type="Pfam" id="PF00083">
    <property type="entry name" value="Sugar_tr"/>
    <property type="match status" value="2"/>
</dbReference>
<evidence type="ECO:0000256" key="6">
    <source>
        <dbReference type="SAM" id="Phobius"/>
    </source>
</evidence>
<name>A0A1V8SXH1_9PEZI</name>
<accession>A0A1V8SXH1</accession>
<comment type="subcellular location">
    <subcellularLocation>
        <location evidence="1">Membrane</location>
        <topology evidence="1">Multi-pass membrane protein</topology>
    </subcellularLocation>
</comment>
<protein>
    <recommendedName>
        <fullName evidence="7">Major facilitator superfamily (MFS) profile domain-containing protein</fullName>
    </recommendedName>
</protein>
<feature type="transmembrane region" description="Helical" evidence="6">
    <location>
        <begin position="66"/>
        <end position="85"/>
    </location>
</feature>
<feature type="transmembrane region" description="Helical" evidence="6">
    <location>
        <begin position="207"/>
        <end position="227"/>
    </location>
</feature>
<comment type="caution">
    <text evidence="8">The sequence shown here is derived from an EMBL/GenBank/DDBJ whole genome shotgun (WGS) entry which is preliminary data.</text>
</comment>
<feature type="transmembrane region" description="Helical" evidence="6">
    <location>
        <begin position="487"/>
        <end position="510"/>
    </location>
</feature>
<evidence type="ECO:0000259" key="7">
    <source>
        <dbReference type="PROSITE" id="PS50850"/>
    </source>
</evidence>
<evidence type="ECO:0000313" key="8">
    <source>
        <dbReference type="EMBL" id="OQO03847.1"/>
    </source>
</evidence>
<dbReference type="EMBL" id="NAJO01000023">
    <property type="protein sequence ID" value="OQO03847.1"/>
    <property type="molecule type" value="Genomic_DNA"/>
</dbReference>
<feature type="domain" description="Major facilitator superfamily (MFS) profile" evidence="7">
    <location>
        <begin position="53"/>
        <end position="614"/>
    </location>
</feature>
<dbReference type="AlphaFoldDB" id="A0A1V8SXH1"/>
<proteinExistence type="predicted"/>
<feature type="transmembrane region" description="Helical" evidence="6">
    <location>
        <begin position="165"/>
        <end position="186"/>
    </location>
</feature>
<dbReference type="InterPro" id="IPR005828">
    <property type="entry name" value="MFS_sugar_transport-like"/>
</dbReference>
<organism evidence="8 9">
    <name type="scientific">Cryoendolithus antarcticus</name>
    <dbReference type="NCBI Taxonomy" id="1507870"/>
    <lineage>
        <taxon>Eukaryota</taxon>
        <taxon>Fungi</taxon>
        <taxon>Dikarya</taxon>
        <taxon>Ascomycota</taxon>
        <taxon>Pezizomycotina</taxon>
        <taxon>Dothideomycetes</taxon>
        <taxon>Dothideomycetidae</taxon>
        <taxon>Cladosporiales</taxon>
        <taxon>Cladosporiaceae</taxon>
        <taxon>Cryoendolithus</taxon>
    </lineage>
</organism>
<feature type="transmembrane region" description="Helical" evidence="6">
    <location>
        <begin position="552"/>
        <end position="575"/>
    </location>
</feature>
<dbReference type="InterPro" id="IPR020846">
    <property type="entry name" value="MFS_dom"/>
</dbReference>
<evidence type="ECO:0000313" key="9">
    <source>
        <dbReference type="Proteomes" id="UP000192596"/>
    </source>
</evidence>
<evidence type="ECO:0000256" key="3">
    <source>
        <dbReference type="ARBA" id="ARBA00022989"/>
    </source>
</evidence>
<dbReference type="OrthoDB" id="433512at2759"/>
<dbReference type="InterPro" id="IPR036259">
    <property type="entry name" value="MFS_trans_sf"/>
</dbReference>
<dbReference type="InterPro" id="IPR005829">
    <property type="entry name" value="Sugar_transporter_CS"/>
</dbReference>
<evidence type="ECO:0000256" key="2">
    <source>
        <dbReference type="ARBA" id="ARBA00022692"/>
    </source>
</evidence>
<evidence type="ECO:0000256" key="5">
    <source>
        <dbReference type="SAM" id="MobiDB-lite"/>
    </source>
</evidence>
<evidence type="ECO:0000256" key="1">
    <source>
        <dbReference type="ARBA" id="ARBA00004141"/>
    </source>
</evidence>
<dbReference type="STRING" id="1507870.A0A1V8SXH1"/>
<dbReference type="GO" id="GO:0016020">
    <property type="term" value="C:membrane"/>
    <property type="evidence" value="ECO:0007669"/>
    <property type="project" value="UniProtKB-SubCell"/>
</dbReference>
<reference evidence="9" key="1">
    <citation type="submission" date="2017-03" db="EMBL/GenBank/DDBJ databases">
        <title>Genomes of endolithic fungi from Antarctica.</title>
        <authorList>
            <person name="Coleine C."/>
            <person name="Masonjones S."/>
            <person name="Stajich J.E."/>
        </authorList>
    </citation>
    <scope>NUCLEOTIDE SEQUENCE [LARGE SCALE GENOMIC DNA]</scope>
    <source>
        <strain evidence="9">CCFEE 5527</strain>
    </source>
</reference>
<sequence>MDQERTQRRGSIPLRRLLGWTDPSKFTTHHEDLATQQEQLVEIIDQHGFNWRVYAVAASGFFTDSYNLFVSNVVLPALAFVYWPNAHVAKTAIYINLVTLIGSAVGQVVFGFLADKYGRQRLYGIELFIVIISTIGFAQCSRGIVHTFSDSTSEASMSIASWLMAWRFVMGIGIGAEYPLSACITAEWSATQSRGRMLSAVFLMQPIGQLVAWLVGIAALAGLSKYYDFSVGIDNSGNDHAAVGIDILWRIVVGVGAIPAAIAIIFRWTIPESGRYTIAVKQDAKTALSDTRRVYANPPASTSAIGPDKLELQELAPNAMPPHEYLQPNRQDTPQPSPEPSTRDEENYTLDLPEAGEGHDSAEYELPHDEKAYTQFTRKALHQYFIAEGNWRYLAGTSLAWLILDFPYYGLGFNSASTMAKLWTAQRPPSTSATPSWLYASPYGDTGTVSSVLRANAKETLVTTSIGSILGTLLLIATINHFDRRKALVWSFLALALALCVFGVAYLYLFHTASHAVLIVFYAVLQFGFAFGPNTLTFILPAEIFPTKYRCTCYGISAAAGKIGSILAQISFLYFDSGDLSEPDSKSLGYVSFLYAGVMVLGAVVSWAWIPTVQERESEKPYRLRTKTLEVMAEGEEGVPEEEKVG</sequence>
<feature type="transmembrane region" description="Helical" evidence="6">
    <location>
        <begin position="391"/>
        <end position="409"/>
    </location>
</feature>
<keyword evidence="3 6" id="KW-1133">Transmembrane helix</keyword>
<keyword evidence="2 6" id="KW-0812">Transmembrane</keyword>